<feature type="non-terminal residue" evidence="1">
    <location>
        <position position="1"/>
    </location>
</feature>
<dbReference type="EMBL" id="WUAV01000005">
    <property type="protein sequence ID" value="KAF1755037.1"/>
    <property type="molecule type" value="Genomic_DNA"/>
</dbReference>
<evidence type="ECO:0008006" key="3">
    <source>
        <dbReference type="Google" id="ProtNLM"/>
    </source>
</evidence>
<dbReference type="GO" id="GO:0097196">
    <property type="term" value="C:Shu complex"/>
    <property type="evidence" value="ECO:0007669"/>
    <property type="project" value="TreeGrafter"/>
</dbReference>
<protein>
    <recommendedName>
        <fullName evidence="3">SWIM-type domain-containing protein</fullName>
    </recommendedName>
</protein>
<comment type="caution">
    <text evidence="1">The sequence shown here is derived from an EMBL/GenBank/DDBJ whole genome shotgun (WGS) entry which is preliminary data.</text>
</comment>
<proteinExistence type="predicted"/>
<dbReference type="KEGG" id="crq:GCK72_021605"/>
<evidence type="ECO:0000313" key="1">
    <source>
        <dbReference type="EMBL" id="KAF1755037.1"/>
    </source>
</evidence>
<reference evidence="1 2" key="1">
    <citation type="submission" date="2019-12" db="EMBL/GenBank/DDBJ databases">
        <title>Chromosome-level assembly of the Caenorhabditis remanei genome.</title>
        <authorList>
            <person name="Teterina A.A."/>
            <person name="Willis J.H."/>
            <person name="Phillips P.C."/>
        </authorList>
    </citation>
    <scope>NUCLEOTIDE SEQUENCE [LARGE SCALE GENOMIC DNA]</scope>
    <source>
        <strain evidence="1 2">PX506</strain>
        <tissue evidence="1">Whole organism</tissue>
    </source>
</reference>
<sequence length="195" mass="23198">IQMEVFNAVKKTVLSIISDAVDSETYLEDLTAIGGLIKPEVVATSFQLMERGKVRELTTPRSEIRQKPRVFEDFQEKPIFDWRSEWELRRPKRKKASENFRHLQRSFVEVEHAKRKESLQFFYPQVHYCPCRYFQVSVLERQVDWICVHLLAYYFSRSFGKMEKIECKIEIIGILKKIMLRSVVFDNLTKSVQIN</sequence>
<name>A0A6A5GIL8_CAERE</name>
<dbReference type="GO" id="GO:0000724">
    <property type="term" value="P:double-strand break repair via homologous recombination"/>
    <property type="evidence" value="ECO:0007669"/>
    <property type="project" value="TreeGrafter"/>
</dbReference>
<accession>A0A6A5GIL8</accession>
<evidence type="ECO:0000313" key="2">
    <source>
        <dbReference type="Proteomes" id="UP000483820"/>
    </source>
</evidence>
<gene>
    <name evidence="1" type="ORF">GCK72_021605</name>
</gene>
<organism evidence="1 2">
    <name type="scientific">Caenorhabditis remanei</name>
    <name type="common">Caenorhabditis vulgaris</name>
    <dbReference type="NCBI Taxonomy" id="31234"/>
    <lineage>
        <taxon>Eukaryota</taxon>
        <taxon>Metazoa</taxon>
        <taxon>Ecdysozoa</taxon>
        <taxon>Nematoda</taxon>
        <taxon>Chromadorea</taxon>
        <taxon>Rhabditida</taxon>
        <taxon>Rhabditina</taxon>
        <taxon>Rhabditomorpha</taxon>
        <taxon>Rhabditoidea</taxon>
        <taxon>Rhabditidae</taxon>
        <taxon>Peloderinae</taxon>
        <taxon>Caenorhabditis</taxon>
    </lineage>
</organism>
<dbReference type="RefSeq" id="XP_053583295.1">
    <property type="nucleotide sequence ID" value="XM_053734382.1"/>
</dbReference>
<dbReference type="PANTHER" id="PTHR28498:SF1">
    <property type="entry name" value="ZINC FINGER SWIM DOMAIN-CONTAINING PROTEIN 7"/>
    <property type="match status" value="1"/>
</dbReference>
<dbReference type="Proteomes" id="UP000483820">
    <property type="component" value="Chromosome V"/>
</dbReference>
<dbReference type="AlphaFoldDB" id="A0A6A5GIL8"/>
<dbReference type="GeneID" id="78777290"/>
<dbReference type="PANTHER" id="PTHR28498">
    <property type="entry name" value="ZINC FINGER SWIM DOMAIN-CONTAINING PROTEIN 7"/>
    <property type="match status" value="1"/>
</dbReference>
<dbReference type="CTD" id="78777290"/>